<name>A0A6G1JWQ9_9PLEO</name>
<proteinExistence type="predicted"/>
<protein>
    <submittedName>
        <fullName evidence="3">Uncharacterized protein</fullName>
    </submittedName>
</protein>
<dbReference type="AlphaFoldDB" id="A0A6G1JWQ9"/>
<dbReference type="Proteomes" id="UP000799428">
    <property type="component" value="Unassembled WGS sequence"/>
</dbReference>
<feature type="region of interest" description="Disordered" evidence="1">
    <location>
        <begin position="136"/>
        <end position="162"/>
    </location>
</feature>
<evidence type="ECO:0000256" key="2">
    <source>
        <dbReference type="SAM" id="SignalP"/>
    </source>
</evidence>
<feature type="signal peptide" evidence="2">
    <location>
        <begin position="1"/>
        <end position="19"/>
    </location>
</feature>
<dbReference type="EMBL" id="MU005780">
    <property type="protein sequence ID" value="KAF2705049.1"/>
    <property type="molecule type" value="Genomic_DNA"/>
</dbReference>
<keyword evidence="2" id="KW-0732">Signal</keyword>
<gene>
    <name evidence="3" type="ORF">K504DRAFT_506521</name>
</gene>
<organism evidence="3 4">
    <name type="scientific">Pleomassaria siparia CBS 279.74</name>
    <dbReference type="NCBI Taxonomy" id="1314801"/>
    <lineage>
        <taxon>Eukaryota</taxon>
        <taxon>Fungi</taxon>
        <taxon>Dikarya</taxon>
        <taxon>Ascomycota</taxon>
        <taxon>Pezizomycotina</taxon>
        <taxon>Dothideomycetes</taxon>
        <taxon>Pleosporomycetidae</taxon>
        <taxon>Pleosporales</taxon>
        <taxon>Pleomassariaceae</taxon>
        <taxon>Pleomassaria</taxon>
    </lineage>
</organism>
<sequence>MHFFHLTTAVLLNVAMGAAVVEQGEQLEHFLAPLEIIGPPGSPIPPPNTPCKKICTCTEGNQPPEGRMYCGFCWGVDSESGTLYGEDVVKCLQHDCCNYGPLDGRCSNVGDPYQDQDRFKNVFCPGGTRKREVKVGAHTTSRGMPEFPTPSSSFTPPRPYHTGATVVVEGR</sequence>
<feature type="compositionally biased region" description="Low complexity" evidence="1">
    <location>
        <begin position="145"/>
        <end position="155"/>
    </location>
</feature>
<feature type="chain" id="PRO_5026357195" evidence="2">
    <location>
        <begin position="20"/>
        <end position="171"/>
    </location>
</feature>
<reference evidence="3" key="1">
    <citation type="journal article" date="2020" name="Stud. Mycol.">
        <title>101 Dothideomycetes genomes: a test case for predicting lifestyles and emergence of pathogens.</title>
        <authorList>
            <person name="Haridas S."/>
            <person name="Albert R."/>
            <person name="Binder M."/>
            <person name="Bloem J."/>
            <person name="Labutti K."/>
            <person name="Salamov A."/>
            <person name="Andreopoulos B."/>
            <person name="Baker S."/>
            <person name="Barry K."/>
            <person name="Bills G."/>
            <person name="Bluhm B."/>
            <person name="Cannon C."/>
            <person name="Castanera R."/>
            <person name="Culley D."/>
            <person name="Daum C."/>
            <person name="Ezra D."/>
            <person name="Gonzalez J."/>
            <person name="Henrissat B."/>
            <person name="Kuo A."/>
            <person name="Liang C."/>
            <person name="Lipzen A."/>
            <person name="Lutzoni F."/>
            <person name="Magnuson J."/>
            <person name="Mondo S."/>
            <person name="Nolan M."/>
            <person name="Ohm R."/>
            <person name="Pangilinan J."/>
            <person name="Park H.-J."/>
            <person name="Ramirez L."/>
            <person name="Alfaro M."/>
            <person name="Sun H."/>
            <person name="Tritt A."/>
            <person name="Yoshinaga Y."/>
            <person name="Zwiers L.-H."/>
            <person name="Turgeon B."/>
            <person name="Goodwin S."/>
            <person name="Spatafora J."/>
            <person name="Crous P."/>
            <person name="Grigoriev I."/>
        </authorList>
    </citation>
    <scope>NUCLEOTIDE SEQUENCE</scope>
    <source>
        <strain evidence="3">CBS 279.74</strain>
    </source>
</reference>
<dbReference type="OrthoDB" id="3800713at2759"/>
<accession>A0A6G1JWQ9</accession>
<evidence type="ECO:0000256" key="1">
    <source>
        <dbReference type="SAM" id="MobiDB-lite"/>
    </source>
</evidence>
<evidence type="ECO:0000313" key="4">
    <source>
        <dbReference type="Proteomes" id="UP000799428"/>
    </source>
</evidence>
<keyword evidence="4" id="KW-1185">Reference proteome</keyword>
<evidence type="ECO:0000313" key="3">
    <source>
        <dbReference type="EMBL" id="KAF2705049.1"/>
    </source>
</evidence>